<accession>A0AB34J2R3</accession>
<proteinExistence type="predicted"/>
<protein>
    <submittedName>
        <fullName evidence="2">Uncharacterized protein</fullName>
    </submittedName>
</protein>
<comment type="caution">
    <text evidence="2">The sequence shown here is derived from an EMBL/GenBank/DDBJ whole genome shotgun (WGS) entry which is preliminary data.</text>
</comment>
<evidence type="ECO:0000256" key="1">
    <source>
        <dbReference type="SAM" id="MobiDB-lite"/>
    </source>
</evidence>
<evidence type="ECO:0000313" key="2">
    <source>
        <dbReference type="EMBL" id="KAL1511196.1"/>
    </source>
</evidence>
<dbReference type="EMBL" id="JBGBPQ010000014">
    <property type="protein sequence ID" value="KAL1511196.1"/>
    <property type="molecule type" value="Genomic_DNA"/>
</dbReference>
<evidence type="ECO:0000313" key="3">
    <source>
        <dbReference type="Proteomes" id="UP001515480"/>
    </source>
</evidence>
<organism evidence="2 3">
    <name type="scientific">Prymnesium parvum</name>
    <name type="common">Toxic golden alga</name>
    <dbReference type="NCBI Taxonomy" id="97485"/>
    <lineage>
        <taxon>Eukaryota</taxon>
        <taxon>Haptista</taxon>
        <taxon>Haptophyta</taxon>
        <taxon>Prymnesiophyceae</taxon>
        <taxon>Prymnesiales</taxon>
        <taxon>Prymnesiaceae</taxon>
        <taxon>Prymnesium</taxon>
    </lineage>
</organism>
<reference evidence="2 3" key="1">
    <citation type="journal article" date="2024" name="Science">
        <title>Giant polyketide synthase enzymes in the biosynthesis of giant marine polyether toxins.</title>
        <authorList>
            <person name="Fallon T.R."/>
            <person name="Shende V.V."/>
            <person name="Wierzbicki I.H."/>
            <person name="Pendleton A.L."/>
            <person name="Watervoot N.F."/>
            <person name="Auber R.P."/>
            <person name="Gonzalez D.J."/>
            <person name="Wisecaver J.H."/>
            <person name="Moore B.S."/>
        </authorList>
    </citation>
    <scope>NUCLEOTIDE SEQUENCE [LARGE SCALE GENOMIC DNA]</scope>
    <source>
        <strain evidence="2 3">12B1</strain>
    </source>
</reference>
<dbReference type="Proteomes" id="UP001515480">
    <property type="component" value="Unassembled WGS sequence"/>
</dbReference>
<feature type="compositionally biased region" description="Basic and acidic residues" evidence="1">
    <location>
        <begin position="53"/>
        <end position="66"/>
    </location>
</feature>
<dbReference type="AlphaFoldDB" id="A0AB34J2R3"/>
<sequence>MESSDEEESSGSPLPPRKRAAVVDSRHPAPDNLSRLLQKRKEEVARMQQAQEEQQRLHPTARDAPNHSDGLAPTRHPDGLAPPPRAPTPTAAAAPTSIFSLPPRLPAIAPLPSPPHHDAMRSALCGGGAAALLSDGWVLAAYSAPAAPPADEPLLRWLLAAACYHSQPAAAHGAAAALAALLSPPRAAAWSPAPEDVREALRHFGADLLRTLAARWAARPSAQLVVALRLLLVLMVDEHAAPAFVELKGAVAVLLDGMPAWEGWVCENVWELVRPLKTLPHAQLAHMCEGIPSTSRGAELQAEASLAVIALLIDHEQAAATEGGLVPRLCCLLEQVNVSLWKEQMSKLYSVLQLVDLALSRSASTSQDIRTRNGELSKMKNCLRKVKQKILDCVANSDSRDCEAMITFLSSKIEHFFSIPEE</sequence>
<gene>
    <name evidence="2" type="ORF">AB1Y20_006011</name>
</gene>
<feature type="region of interest" description="Disordered" evidence="1">
    <location>
        <begin position="1"/>
        <end position="96"/>
    </location>
</feature>
<name>A0AB34J2R3_PRYPA</name>
<keyword evidence="3" id="KW-1185">Reference proteome</keyword>